<comment type="caution">
    <text evidence="2">The sequence shown here is derived from an EMBL/GenBank/DDBJ whole genome shotgun (WGS) entry which is preliminary data.</text>
</comment>
<dbReference type="AlphaFoldDB" id="A0A1G4I525"/>
<dbReference type="EMBL" id="CZPT02000621">
    <property type="protein sequence ID" value="SCU66837.1"/>
    <property type="molecule type" value="Genomic_DNA"/>
</dbReference>
<dbReference type="SUPFAM" id="SSF57903">
    <property type="entry name" value="FYVE/PHD zinc finger"/>
    <property type="match status" value="1"/>
</dbReference>
<keyword evidence="3" id="KW-1185">Reference proteome</keyword>
<evidence type="ECO:0000256" key="1">
    <source>
        <dbReference type="SAM" id="MobiDB-lite"/>
    </source>
</evidence>
<evidence type="ECO:0000313" key="2">
    <source>
        <dbReference type="EMBL" id="SCU66837.1"/>
    </source>
</evidence>
<feature type="compositionally biased region" description="Polar residues" evidence="1">
    <location>
        <begin position="225"/>
        <end position="249"/>
    </location>
</feature>
<feature type="region of interest" description="Disordered" evidence="1">
    <location>
        <begin position="363"/>
        <end position="417"/>
    </location>
</feature>
<sequence length="456" mass="50673">MGDLLELTPKQWRAVASVYHLYVVSGGSCETPRNSQDHEGAFRWLEGVLPALKRAFPPSFLKQFNREEAAETFKECDSNFEEEGRRKKKKRKREEGEADDGGAEAQEGSLRLLEPAPWRREVPADIDKFLSNLFQQNTRIKLSKGEKILLRLLNREQMKFDRSYERHSSMKDAVRQMGEKLLALASVDAASGTIAASAVESYENRNGTGVAGDGDEAHVRRSHHVQSSATEQCHDSPSATSRNGTQTQYAEGGTLNGKTNDDDETRRHDDCEVVDLVTPYDSPLHNSGTSGSVFVLSVEEAVKASQTNGAIEVVCAECGEGGSLFQCVRCNVLRHEACGGPKYESEIGYCKVCCREMGMDSDTTSLRSSTSTEERLMAADDDSDTSLSGFIVNSDDEEEEDDEDEGEHGRNIKRTTEQGCSVVQGSLSSQSVFTMLPEECPFKREKMRMKESHKYW</sequence>
<feature type="region of interest" description="Disordered" evidence="1">
    <location>
        <begin position="204"/>
        <end position="267"/>
    </location>
</feature>
<dbReference type="GeneID" id="92374289"/>
<reference evidence="2" key="1">
    <citation type="submission" date="2016-09" db="EMBL/GenBank/DDBJ databases">
        <authorList>
            <person name="Hebert L."/>
            <person name="Moumen B."/>
        </authorList>
    </citation>
    <scope>NUCLEOTIDE SEQUENCE [LARGE SCALE GENOMIC DNA]</scope>
    <source>
        <strain evidence="2">OVI</strain>
    </source>
</reference>
<dbReference type="Proteomes" id="UP000195570">
    <property type="component" value="Unassembled WGS sequence"/>
</dbReference>
<feature type="compositionally biased region" description="Acidic residues" evidence="1">
    <location>
        <begin position="394"/>
        <end position="406"/>
    </location>
</feature>
<organism evidence="2 3">
    <name type="scientific">Trypanosoma equiperdum</name>
    <dbReference type="NCBI Taxonomy" id="5694"/>
    <lineage>
        <taxon>Eukaryota</taxon>
        <taxon>Discoba</taxon>
        <taxon>Euglenozoa</taxon>
        <taxon>Kinetoplastea</taxon>
        <taxon>Metakinetoplastina</taxon>
        <taxon>Trypanosomatida</taxon>
        <taxon>Trypanosomatidae</taxon>
        <taxon>Trypanosoma</taxon>
    </lineage>
</organism>
<feature type="compositionally biased region" description="Basic and acidic residues" evidence="1">
    <location>
        <begin position="407"/>
        <end position="416"/>
    </location>
</feature>
<protein>
    <submittedName>
        <fullName evidence="2">Uncharacterized protein</fullName>
    </submittedName>
</protein>
<dbReference type="RefSeq" id="XP_067078238.1">
    <property type="nucleotide sequence ID" value="XM_067222137.1"/>
</dbReference>
<feature type="compositionally biased region" description="Basic and acidic residues" evidence="1">
    <location>
        <begin position="76"/>
        <end position="85"/>
    </location>
</feature>
<evidence type="ECO:0000313" key="3">
    <source>
        <dbReference type="Proteomes" id="UP000195570"/>
    </source>
</evidence>
<dbReference type="InterPro" id="IPR011011">
    <property type="entry name" value="Znf_FYVE_PHD"/>
</dbReference>
<proteinExistence type="predicted"/>
<feature type="region of interest" description="Disordered" evidence="1">
    <location>
        <begin position="76"/>
        <end position="110"/>
    </location>
</feature>
<accession>A0A1G4I525</accession>
<dbReference type="VEuPathDB" id="TriTrypDB:TEOVI_000034900"/>
<gene>
    <name evidence="2" type="ORF">TEOVI_000034900</name>
</gene>
<name>A0A1G4I525_TRYEQ</name>